<reference evidence="2 3" key="1">
    <citation type="journal article" date="2018" name="Nat. Genet.">
        <title>The Rosa genome provides new insights in the design of modern roses.</title>
        <authorList>
            <person name="Bendahmane M."/>
        </authorList>
    </citation>
    <scope>NUCLEOTIDE SEQUENCE [LARGE SCALE GENOMIC DNA]</scope>
    <source>
        <strain evidence="3">cv. Old Blush</strain>
    </source>
</reference>
<dbReference type="Proteomes" id="UP000238479">
    <property type="component" value="Chromosome 4"/>
</dbReference>
<evidence type="ECO:0000313" key="3">
    <source>
        <dbReference type="Proteomes" id="UP000238479"/>
    </source>
</evidence>
<organism evidence="2 3">
    <name type="scientific">Rosa chinensis</name>
    <name type="common">China rose</name>
    <dbReference type="NCBI Taxonomy" id="74649"/>
    <lineage>
        <taxon>Eukaryota</taxon>
        <taxon>Viridiplantae</taxon>
        <taxon>Streptophyta</taxon>
        <taxon>Embryophyta</taxon>
        <taxon>Tracheophyta</taxon>
        <taxon>Spermatophyta</taxon>
        <taxon>Magnoliopsida</taxon>
        <taxon>eudicotyledons</taxon>
        <taxon>Gunneridae</taxon>
        <taxon>Pentapetalae</taxon>
        <taxon>rosids</taxon>
        <taxon>fabids</taxon>
        <taxon>Rosales</taxon>
        <taxon>Rosaceae</taxon>
        <taxon>Rosoideae</taxon>
        <taxon>Rosoideae incertae sedis</taxon>
        <taxon>Rosa</taxon>
    </lineage>
</organism>
<proteinExistence type="predicted"/>
<dbReference type="Gramene" id="PRQ36438">
    <property type="protein sequence ID" value="PRQ36438"/>
    <property type="gene ID" value="RchiOBHm_Chr4g0391561"/>
</dbReference>
<keyword evidence="1" id="KW-0812">Transmembrane</keyword>
<keyword evidence="1" id="KW-1133">Transmembrane helix</keyword>
<sequence>MANHLTRIILIVYCGGIFLTRIILMVYCGGNLFHLSNIFGWLLDTCPFVIGCG</sequence>
<protein>
    <submittedName>
        <fullName evidence="2">Uncharacterized protein</fullName>
    </submittedName>
</protein>
<evidence type="ECO:0000256" key="1">
    <source>
        <dbReference type="SAM" id="Phobius"/>
    </source>
</evidence>
<gene>
    <name evidence="2" type="ORF">RchiOBHm_Chr4g0391561</name>
</gene>
<accession>A0A2P6QQK9</accession>
<evidence type="ECO:0000313" key="2">
    <source>
        <dbReference type="EMBL" id="PRQ36438.1"/>
    </source>
</evidence>
<comment type="caution">
    <text evidence="2">The sequence shown here is derived from an EMBL/GenBank/DDBJ whole genome shotgun (WGS) entry which is preliminary data.</text>
</comment>
<keyword evidence="1" id="KW-0472">Membrane</keyword>
<dbReference type="AlphaFoldDB" id="A0A2P6QQK9"/>
<dbReference type="EMBL" id="PDCK01000042">
    <property type="protein sequence ID" value="PRQ36438.1"/>
    <property type="molecule type" value="Genomic_DNA"/>
</dbReference>
<keyword evidence="3" id="KW-1185">Reference proteome</keyword>
<name>A0A2P6QQK9_ROSCH</name>
<feature type="transmembrane region" description="Helical" evidence="1">
    <location>
        <begin position="7"/>
        <end position="27"/>
    </location>
</feature>